<dbReference type="InterPro" id="IPR036388">
    <property type="entry name" value="WH-like_DNA-bd_sf"/>
</dbReference>
<keyword evidence="5" id="KW-0539">Nucleus</keyword>
<dbReference type="Gene3D" id="6.10.250.540">
    <property type="match status" value="1"/>
</dbReference>
<dbReference type="InterPro" id="IPR032198">
    <property type="entry name" value="E2F_CC-MB"/>
</dbReference>
<accession>A0A3B3QND9</accession>
<dbReference type="RefSeq" id="XP_023682983.1">
    <property type="nucleotide sequence ID" value="XM_023827215.2"/>
</dbReference>
<dbReference type="GO" id="GO:0090575">
    <property type="term" value="C:RNA polymerase II transcription regulator complex"/>
    <property type="evidence" value="ECO:0007669"/>
    <property type="project" value="TreeGrafter"/>
</dbReference>
<dbReference type="AlphaFoldDB" id="A0A3B3QND9"/>
<feature type="coiled-coil region" evidence="6">
    <location>
        <begin position="228"/>
        <end position="255"/>
    </location>
</feature>
<feature type="region of interest" description="Disordered" evidence="7">
    <location>
        <begin position="364"/>
        <end position="412"/>
    </location>
</feature>
<dbReference type="Ensembl" id="ENSPKIT00000031412.1">
    <property type="protein sequence ID" value="ENSPKIP00000007359.1"/>
    <property type="gene ID" value="ENSPKIG00000023286.1"/>
</dbReference>
<evidence type="ECO:0000256" key="6">
    <source>
        <dbReference type="SAM" id="Coils"/>
    </source>
</evidence>
<evidence type="ECO:0000256" key="2">
    <source>
        <dbReference type="ARBA" id="ARBA00023015"/>
    </source>
</evidence>
<proteinExistence type="inferred from homology"/>
<dbReference type="SUPFAM" id="SSF144074">
    <property type="entry name" value="E2F-DP heterodimerization region"/>
    <property type="match status" value="1"/>
</dbReference>
<dbReference type="Pfam" id="PF02319">
    <property type="entry name" value="WHD_E2F_TDP"/>
    <property type="match status" value="1"/>
</dbReference>
<dbReference type="Proteomes" id="UP000261540">
    <property type="component" value="Unplaced"/>
</dbReference>
<keyword evidence="3 5" id="KW-0238">DNA-binding</keyword>
<dbReference type="GO" id="GO:0046983">
    <property type="term" value="F:protein dimerization activity"/>
    <property type="evidence" value="ECO:0007669"/>
    <property type="project" value="InterPro"/>
</dbReference>
<dbReference type="Pfam" id="PF16421">
    <property type="entry name" value="E2F_CC-MB"/>
    <property type="match status" value="1"/>
</dbReference>
<dbReference type="STRING" id="1676925.ENSPKIP00000007359"/>
<keyword evidence="2 5" id="KW-0805">Transcription regulation</keyword>
<organism evidence="9 10">
    <name type="scientific">Paramormyrops kingsleyae</name>
    <dbReference type="NCBI Taxonomy" id="1676925"/>
    <lineage>
        <taxon>Eukaryota</taxon>
        <taxon>Metazoa</taxon>
        <taxon>Chordata</taxon>
        <taxon>Craniata</taxon>
        <taxon>Vertebrata</taxon>
        <taxon>Euteleostomi</taxon>
        <taxon>Actinopterygii</taxon>
        <taxon>Neopterygii</taxon>
        <taxon>Teleostei</taxon>
        <taxon>Osteoglossocephala</taxon>
        <taxon>Osteoglossomorpha</taxon>
        <taxon>Osteoglossiformes</taxon>
        <taxon>Mormyridae</taxon>
        <taxon>Paramormyrops</taxon>
    </lineage>
</organism>
<dbReference type="PANTHER" id="PTHR12081">
    <property type="entry name" value="TRANSCRIPTION FACTOR E2F"/>
    <property type="match status" value="1"/>
</dbReference>
<keyword evidence="4 5" id="KW-0804">Transcription</keyword>
<sequence>MGAAPSEWVEGGRTEVVLFKERSCGASVRRVCLTVAPPEAIRRRLIRLIWTSLPGGCRPKGFRRQVAGPDRTRPISLIRPDSHTDSGTGPRQPGCSRRLNAGGVDRICKVRSQDCVQGQQRTEQGEPGSLLMDVDLAGTDLRAMAESLQPQTPSRHEKSLGLLTTKFVTLLQEAKDGVLDLKIAADTLAVRQKRRIYDITNVLEGIGLIEKKSKNSIQWKGVGPGCNTREITDKLIHLKAELEDLDRREHELDQQRVWVQQSIKNVTDDTQNSRQAYVTHDDICSCFKGDTLLAIRAPSGTQLEVPIPEAVMNGQKKYQIHLKSTSGPIEVLLVNKDTSGSAPVVLPVPPPEEMFQSLPTVAVPKPAAQPGTQQATPPSSHSPTAASPASTPAPAMPTSEPSGNSTSLDPAPEVTVMDHTQSLETQPLQSSASLDNGSSISPSVEVFEPIKSDPSELLDFPKELSEMFDPTKEIMSADLLEELMASEVFSPLLRLSPPPGDHDYIYNLDESEGLCDLFDVPILNL</sequence>
<dbReference type="PANTHER" id="PTHR12081:SF42">
    <property type="entry name" value="TRANSCRIPTION FACTOR E2F4"/>
    <property type="match status" value="1"/>
</dbReference>
<dbReference type="InterPro" id="IPR015633">
    <property type="entry name" value="E2F"/>
</dbReference>
<feature type="region of interest" description="Disordered" evidence="7">
    <location>
        <begin position="72"/>
        <end position="97"/>
    </location>
</feature>
<evidence type="ECO:0000256" key="1">
    <source>
        <dbReference type="ARBA" id="ARBA00010940"/>
    </source>
</evidence>
<comment type="similarity">
    <text evidence="1 5">Belongs to the E2F/DP family.</text>
</comment>
<feature type="domain" description="E2F/DP family winged-helix DNA-binding" evidence="8">
    <location>
        <begin position="155"/>
        <end position="221"/>
    </location>
</feature>
<keyword evidence="10" id="KW-1185">Reference proteome</keyword>
<evidence type="ECO:0000256" key="5">
    <source>
        <dbReference type="RuleBase" id="RU003796"/>
    </source>
</evidence>
<reference evidence="9" key="2">
    <citation type="submission" date="2025-09" db="UniProtKB">
        <authorList>
            <consortium name="Ensembl"/>
        </authorList>
    </citation>
    <scope>IDENTIFICATION</scope>
</reference>
<dbReference type="SMART" id="SM01372">
    <property type="entry name" value="E2F_TDP"/>
    <property type="match status" value="1"/>
</dbReference>
<keyword evidence="6" id="KW-0175">Coiled coil</keyword>
<dbReference type="InterPro" id="IPR037241">
    <property type="entry name" value="E2F-DP_heterodim"/>
</dbReference>
<name>A0A3B3QND9_9TELE</name>
<evidence type="ECO:0000256" key="7">
    <source>
        <dbReference type="SAM" id="MobiDB-lite"/>
    </source>
</evidence>
<dbReference type="GO" id="GO:0000978">
    <property type="term" value="F:RNA polymerase II cis-regulatory region sequence-specific DNA binding"/>
    <property type="evidence" value="ECO:0007669"/>
    <property type="project" value="InterPro"/>
</dbReference>
<dbReference type="GeneID" id="111851889"/>
<feature type="compositionally biased region" description="Low complexity" evidence="7">
    <location>
        <begin position="375"/>
        <end position="402"/>
    </location>
</feature>
<reference evidence="9" key="1">
    <citation type="submission" date="2025-08" db="UniProtKB">
        <authorList>
            <consortium name="Ensembl"/>
        </authorList>
    </citation>
    <scope>IDENTIFICATION</scope>
</reference>
<dbReference type="GO" id="GO:0000981">
    <property type="term" value="F:DNA-binding transcription factor activity, RNA polymerase II-specific"/>
    <property type="evidence" value="ECO:0007669"/>
    <property type="project" value="TreeGrafter"/>
</dbReference>
<evidence type="ECO:0000313" key="9">
    <source>
        <dbReference type="Ensembl" id="ENSPKIP00000007359.1"/>
    </source>
</evidence>
<dbReference type="GeneTree" id="ENSGT00940000156252"/>
<comment type="subcellular location">
    <subcellularLocation>
        <location evidence="5">Nucleus</location>
    </subcellularLocation>
</comment>
<evidence type="ECO:0000259" key="8">
    <source>
        <dbReference type="SMART" id="SM01372"/>
    </source>
</evidence>
<dbReference type="Gene3D" id="1.10.10.10">
    <property type="entry name" value="Winged helix-like DNA-binding domain superfamily/Winged helix DNA-binding domain"/>
    <property type="match status" value="1"/>
</dbReference>
<evidence type="ECO:0000256" key="4">
    <source>
        <dbReference type="ARBA" id="ARBA00023163"/>
    </source>
</evidence>
<protein>
    <submittedName>
        <fullName evidence="9">E2F transcription factor 4</fullName>
    </submittedName>
</protein>
<dbReference type="OrthoDB" id="1743261at2759"/>
<dbReference type="SUPFAM" id="SSF46785">
    <property type="entry name" value="Winged helix' DNA-binding domain"/>
    <property type="match status" value="1"/>
</dbReference>
<dbReference type="FunFam" id="1.10.10.10:FF:000008">
    <property type="entry name" value="E2F transcription factor 1"/>
    <property type="match status" value="1"/>
</dbReference>
<evidence type="ECO:0000256" key="3">
    <source>
        <dbReference type="ARBA" id="ARBA00023125"/>
    </source>
</evidence>
<dbReference type="InterPro" id="IPR003316">
    <property type="entry name" value="E2F_WHTH_DNA-bd_dom"/>
</dbReference>
<dbReference type="InterPro" id="IPR036390">
    <property type="entry name" value="WH_DNA-bd_sf"/>
</dbReference>
<evidence type="ECO:0000313" key="10">
    <source>
        <dbReference type="Proteomes" id="UP000261540"/>
    </source>
</evidence>
<dbReference type="CDD" id="cd14660">
    <property type="entry name" value="E2F_DD"/>
    <property type="match status" value="1"/>
</dbReference>